<evidence type="ECO:0000313" key="4">
    <source>
        <dbReference type="WBParaSite" id="maker-unitig_24937-snap-gene-0.2-mRNA-1"/>
    </source>
</evidence>
<reference evidence="4" key="1">
    <citation type="submission" date="2016-11" db="UniProtKB">
        <authorList>
            <consortium name="WormBaseParasite"/>
        </authorList>
    </citation>
    <scope>IDENTIFICATION</scope>
</reference>
<feature type="domain" description="Cyclic nucleotide-binding" evidence="2">
    <location>
        <begin position="1"/>
        <end position="33"/>
    </location>
</feature>
<evidence type="ECO:0000256" key="1">
    <source>
        <dbReference type="SAM" id="MobiDB-lite"/>
    </source>
</evidence>
<accession>A0A1I8F8T0</accession>
<dbReference type="WBParaSite" id="maker-unitig_24937-snap-gene-0.2-mRNA-1">
    <property type="protein sequence ID" value="maker-unitig_24937-snap-gene-0.2-mRNA-1"/>
    <property type="gene ID" value="maker-unitig_24937-snap-gene-0.2"/>
</dbReference>
<dbReference type="PROSITE" id="PS50042">
    <property type="entry name" value="CNMP_BINDING_3"/>
    <property type="match status" value="1"/>
</dbReference>
<organism evidence="3 4">
    <name type="scientific">Macrostomum lignano</name>
    <dbReference type="NCBI Taxonomy" id="282301"/>
    <lineage>
        <taxon>Eukaryota</taxon>
        <taxon>Metazoa</taxon>
        <taxon>Spiralia</taxon>
        <taxon>Lophotrochozoa</taxon>
        <taxon>Platyhelminthes</taxon>
        <taxon>Rhabditophora</taxon>
        <taxon>Macrostomorpha</taxon>
        <taxon>Macrostomida</taxon>
        <taxon>Macrostomidae</taxon>
        <taxon>Macrostomum</taxon>
    </lineage>
</organism>
<feature type="region of interest" description="Disordered" evidence="1">
    <location>
        <begin position="48"/>
        <end position="102"/>
    </location>
</feature>
<name>A0A1I8F8T0_9PLAT</name>
<dbReference type="AlphaFoldDB" id="A0A1I8F8T0"/>
<feature type="compositionally biased region" description="Basic and acidic residues" evidence="1">
    <location>
        <begin position="67"/>
        <end position="84"/>
    </location>
</feature>
<proteinExistence type="predicted"/>
<sequence length="114" mass="11436">TAPTRALATLRAGCYFGEISVLSLGRMGSRRTAFSALCGLLAAALPGPRRPLGGAGGPPGGPCAAGSHRDAAAQGDRAKDHWGGDEELDGPHSGVGGERTGTVDCLRQVAAKKD</sequence>
<evidence type="ECO:0000313" key="3">
    <source>
        <dbReference type="Proteomes" id="UP000095280"/>
    </source>
</evidence>
<dbReference type="InterPro" id="IPR000595">
    <property type="entry name" value="cNMP-bd_dom"/>
</dbReference>
<keyword evidence="3" id="KW-1185">Reference proteome</keyword>
<dbReference type="Proteomes" id="UP000095280">
    <property type="component" value="Unplaced"/>
</dbReference>
<protein>
    <submittedName>
        <fullName evidence="4">Cyclic nucleotide-binding domain-containing protein</fullName>
    </submittedName>
</protein>
<evidence type="ECO:0000259" key="2">
    <source>
        <dbReference type="PROSITE" id="PS50042"/>
    </source>
</evidence>